<keyword evidence="2" id="KW-1185">Reference proteome</keyword>
<accession>G4ZGV8</accession>
<dbReference type="InParanoid" id="G4ZGV8"/>
<organism evidence="1 2">
    <name type="scientific">Phytophthora sojae (strain P6497)</name>
    <name type="common">Soybean stem and root rot agent</name>
    <name type="synonym">Phytophthora megasperma f. sp. glycines</name>
    <dbReference type="NCBI Taxonomy" id="1094619"/>
    <lineage>
        <taxon>Eukaryota</taxon>
        <taxon>Sar</taxon>
        <taxon>Stramenopiles</taxon>
        <taxon>Oomycota</taxon>
        <taxon>Peronosporomycetes</taxon>
        <taxon>Peronosporales</taxon>
        <taxon>Peronosporaceae</taxon>
        <taxon>Phytophthora</taxon>
    </lineage>
</organism>
<sequence>MAKPMKYTAEGIPKNWDGKDWQTYKWAMTAVFGENELLEIVECKGDHDKEADFTKKQNKIMRMIGTSVPSEILHQIWDKDTGSDMWDALCDLFENKINKTVKVHNIRRLVDELWSMKLTPGGDANLHLCKMFNVRTELASLQYTVDDIDMVEMLLESLPEQAEFETLKASIRYCADTSS</sequence>
<dbReference type="Pfam" id="PF14223">
    <property type="entry name" value="Retrotran_gag_2"/>
    <property type="match status" value="1"/>
</dbReference>
<dbReference type="KEGG" id="psoj:PHYSODRAFT_255647"/>
<dbReference type="RefSeq" id="XP_009527082.1">
    <property type="nucleotide sequence ID" value="XM_009528787.1"/>
</dbReference>
<protein>
    <submittedName>
        <fullName evidence="1">Uncharacterized protein</fullName>
    </submittedName>
</protein>
<dbReference type="Proteomes" id="UP000002640">
    <property type="component" value="Unassembled WGS sequence"/>
</dbReference>
<gene>
    <name evidence="1" type="ORF">PHYSODRAFT_255647</name>
</gene>
<dbReference type="GeneID" id="20638640"/>
<evidence type="ECO:0000313" key="2">
    <source>
        <dbReference type="Proteomes" id="UP000002640"/>
    </source>
</evidence>
<name>G4ZGV8_PHYSP</name>
<reference evidence="1 2" key="1">
    <citation type="journal article" date="2006" name="Science">
        <title>Phytophthora genome sequences uncover evolutionary origins and mechanisms of pathogenesis.</title>
        <authorList>
            <person name="Tyler B.M."/>
            <person name="Tripathy S."/>
            <person name="Zhang X."/>
            <person name="Dehal P."/>
            <person name="Jiang R.H."/>
            <person name="Aerts A."/>
            <person name="Arredondo F.D."/>
            <person name="Baxter L."/>
            <person name="Bensasson D."/>
            <person name="Beynon J.L."/>
            <person name="Chapman J."/>
            <person name="Damasceno C.M."/>
            <person name="Dorrance A.E."/>
            <person name="Dou D."/>
            <person name="Dickerman A.W."/>
            <person name="Dubchak I.L."/>
            <person name="Garbelotto M."/>
            <person name="Gijzen M."/>
            <person name="Gordon S.G."/>
            <person name="Govers F."/>
            <person name="Grunwald N.J."/>
            <person name="Huang W."/>
            <person name="Ivors K.L."/>
            <person name="Jones R.W."/>
            <person name="Kamoun S."/>
            <person name="Krampis K."/>
            <person name="Lamour K.H."/>
            <person name="Lee M.K."/>
            <person name="McDonald W.H."/>
            <person name="Medina M."/>
            <person name="Meijer H.J."/>
            <person name="Nordberg E.K."/>
            <person name="Maclean D.J."/>
            <person name="Ospina-Giraldo M.D."/>
            <person name="Morris P.F."/>
            <person name="Phuntumart V."/>
            <person name="Putnam N.H."/>
            <person name="Rash S."/>
            <person name="Rose J.K."/>
            <person name="Sakihama Y."/>
            <person name="Salamov A.A."/>
            <person name="Savidor A."/>
            <person name="Scheuring C.F."/>
            <person name="Smith B.M."/>
            <person name="Sobral B.W."/>
            <person name="Terry A."/>
            <person name="Torto-Alalibo T.A."/>
            <person name="Win J."/>
            <person name="Xu Z."/>
            <person name="Zhang H."/>
            <person name="Grigoriev I.V."/>
            <person name="Rokhsar D.S."/>
            <person name="Boore J.L."/>
        </authorList>
    </citation>
    <scope>NUCLEOTIDE SEQUENCE [LARGE SCALE GENOMIC DNA]</scope>
    <source>
        <strain evidence="1 2">P6497</strain>
    </source>
</reference>
<dbReference type="OMA" id="HELWNAN"/>
<dbReference type="AlphaFoldDB" id="G4ZGV8"/>
<evidence type="ECO:0000313" key="1">
    <source>
        <dbReference type="EMBL" id="EGZ18024.1"/>
    </source>
</evidence>
<dbReference type="EMBL" id="JH159154">
    <property type="protein sequence ID" value="EGZ18024.1"/>
    <property type="molecule type" value="Genomic_DNA"/>
</dbReference>
<proteinExistence type="predicted"/>